<accession>A0A183CCN0</accession>
<keyword evidence="3" id="KW-1185">Reference proteome</keyword>
<reference evidence="3" key="1">
    <citation type="submission" date="2013-12" db="EMBL/GenBank/DDBJ databases">
        <authorList>
            <person name="Aslett M."/>
        </authorList>
    </citation>
    <scope>NUCLEOTIDE SEQUENCE [LARGE SCALE GENOMIC DNA]</scope>
    <source>
        <strain evidence="3">Lindley</strain>
    </source>
</reference>
<name>A0A183CCN0_GLOPA</name>
<dbReference type="WBParaSite" id="GPLIN_001063100">
    <property type="protein sequence ID" value="GPLIN_001063100"/>
    <property type="gene ID" value="GPLIN_001063100"/>
</dbReference>
<organism evidence="3 4">
    <name type="scientific">Globodera pallida</name>
    <name type="common">Potato cyst nematode worm</name>
    <name type="synonym">Heterodera pallida</name>
    <dbReference type="NCBI Taxonomy" id="36090"/>
    <lineage>
        <taxon>Eukaryota</taxon>
        <taxon>Metazoa</taxon>
        <taxon>Ecdysozoa</taxon>
        <taxon>Nematoda</taxon>
        <taxon>Chromadorea</taxon>
        <taxon>Rhabditida</taxon>
        <taxon>Tylenchina</taxon>
        <taxon>Tylenchomorpha</taxon>
        <taxon>Tylenchoidea</taxon>
        <taxon>Heteroderidae</taxon>
        <taxon>Heteroderinae</taxon>
        <taxon>Globodera</taxon>
    </lineage>
</organism>
<dbReference type="Proteomes" id="UP000050741">
    <property type="component" value="Unassembled WGS sequence"/>
</dbReference>
<dbReference type="AlphaFoldDB" id="A0A183CCN0"/>
<evidence type="ECO:0000313" key="3">
    <source>
        <dbReference type="Proteomes" id="UP000050741"/>
    </source>
</evidence>
<feature type="chain" id="PRO_5008147409" evidence="2">
    <location>
        <begin position="20"/>
        <end position="143"/>
    </location>
</feature>
<sequence>MALKVIILLLFTLFLTASANPISQFPSEGDKTSGENEQNANGGITAPISSWEFPAAKELGNKSSNSAETKKRLFQGMLPFVPQVNPFGNPMMTNPALMNPMHNPGMNPMLNPGMNPMMTNPALMNPMLNPGMNPMLNPGMNPK</sequence>
<proteinExistence type="predicted"/>
<reference evidence="3" key="2">
    <citation type="submission" date="2014-05" db="EMBL/GenBank/DDBJ databases">
        <title>The genome and life-stage specific transcriptomes of Globodera pallida elucidate key aspects of plant parasitism by a cyst nematode.</title>
        <authorList>
            <person name="Cotton J.A."/>
            <person name="Lilley C.J."/>
            <person name="Jones L.M."/>
            <person name="Kikuchi T."/>
            <person name="Reid A.J."/>
            <person name="Thorpe P."/>
            <person name="Tsai I.J."/>
            <person name="Beasley H."/>
            <person name="Blok V."/>
            <person name="Cock P.J.A."/>
            <person name="Van den Akker S.E."/>
            <person name="Holroyd N."/>
            <person name="Hunt M."/>
            <person name="Mantelin S."/>
            <person name="Naghra H."/>
            <person name="Pain A."/>
            <person name="Palomares-Rius J.E."/>
            <person name="Zarowiecki M."/>
            <person name="Berriman M."/>
            <person name="Jones J.T."/>
            <person name="Urwin P.E."/>
        </authorList>
    </citation>
    <scope>NUCLEOTIDE SEQUENCE [LARGE SCALE GENOMIC DNA]</scope>
    <source>
        <strain evidence="3">Lindley</strain>
    </source>
</reference>
<protein>
    <submittedName>
        <fullName evidence="4">DUF148 domain-containing protein</fullName>
    </submittedName>
</protein>
<evidence type="ECO:0000313" key="4">
    <source>
        <dbReference type="WBParaSite" id="GPLIN_001063100"/>
    </source>
</evidence>
<reference evidence="4" key="3">
    <citation type="submission" date="2016-06" db="UniProtKB">
        <authorList>
            <consortium name="WormBaseParasite"/>
        </authorList>
    </citation>
    <scope>IDENTIFICATION</scope>
</reference>
<feature type="signal peptide" evidence="2">
    <location>
        <begin position="1"/>
        <end position="19"/>
    </location>
</feature>
<evidence type="ECO:0000256" key="1">
    <source>
        <dbReference type="SAM" id="MobiDB-lite"/>
    </source>
</evidence>
<evidence type="ECO:0000256" key="2">
    <source>
        <dbReference type="SAM" id="SignalP"/>
    </source>
</evidence>
<feature type="region of interest" description="Disordered" evidence="1">
    <location>
        <begin position="26"/>
        <end position="49"/>
    </location>
</feature>
<keyword evidence="2" id="KW-0732">Signal</keyword>